<feature type="compositionally biased region" description="Acidic residues" evidence="4">
    <location>
        <begin position="460"/>
        <end position="504"/>
    </location>
</feature>
<keyword evidence="2" id="KW-0677">Repeat</keyword>
<feature type="compositionally biased region" description="Basic and acidic residues" evidence="4">
    <location>
        <begin position="450"/>
        <end position="459"/>
    </location>
</feature>
<comment type="caution">
    <text evidence="5">The sequence shown here is derived from an EMBL/GenBank/DDBJ whole genome shotgun (WGS) entry which is preliminary data.</text>
</comment>
<dbReference type="InterPro" id="IPR036322">
    <property type="entry name" value="WD40_repeat_dom_sf"/>
</dbReference>
<organism evidence="5 6">
    <name type="scientific">Rhodotorula toruloides</name>
    <name type="common">Yeast</name>
    <name type="synonym">Rhodosporidium toruloides</name>
    <dbReference type="NCBI Taxonomy" id="5286"/>
    <lineage>
        <taxon>Eukaryota</taxon>
        <taxon>Fungi</taxon>
        <taxon>Dikarya</taxon>
        <taxon>Basidiomycota</taxon>
        <taxon>Pucciniomycotina</taxon>
        <taxon>Microbotryomycetes</taxon>
        <taxon>Sporidiobolales</taxon>
        <taxon>Sporidiobolaceae</taxon>
        <taxon>Rhodotorula</taxon>
    </lineage>
</organism>
<protein>
    <submittedName>
        <fullName evidence="5">WD40 repeat containing protein</fullName>
    </submittedName>
</protein>
<dbReference type="InterPro" id="IPR019775">
    <property type="entry name" value="WD40_repeat_CS"/>
</dbReference>
<proteinExistence type="predicted"/>
<feature type="repeat" description="WD" evidence="3">
    <location>
        <begin position="198"/>
        <end position="239"/>
    </location>
</feature>
<evidence type="ECO:0000313" key="5">
    <source>
        <dbReference type="EMBL" id="GEM12216.1"/>
    </source>
</evidence>
<evidence type="ECO:0000256" key="2">
    <source>
        <dbReference type="ARBA" id="ARBA00022737"/>
    </source>
</evidence>
<dbReference type="PANTHER" id="PTHR44675:SF1">
    <property type="entry name" value="P21-ACTIVATED PROTEIN KINASE-INTERACTING PROTEIN 1"/>
    <property type="match status" value="1"/>
</dbReference>
<name>A0A511KQR9_RHOTO</name>
<dbReference type="PROSITE" id="PS50294">
    <property type="entry name" value="WD_REPEATS_REGION"/>
    <property type="match status" value="1"/>
</dbReference>
<dbReference type="Pfam" id="PF00400">
    <property type="entry name" value="WD40"/>
    <property type="match status" value="2"/>
</dbReference>
<dbReference type="SMART" id="SM00320">
    <property type="entry name" value="WD40"/>
    <property type="match status" value="6"/>
</dbReference>
<dbReference type="PROSITE" id="PS00678">
    <property type="entry name" value="WD_REPEATS_1"/>
    <property type="match status" value="2"/>
</dbReference>
<feature type="region of interest" description="Disordered" evidence="4">
    <location>
        <begin position="1"/>
        <end position="61"/>
    </location>
</feature>
<keyword evidence="1 3" id="KW-0853">WD repeat</keyword>
<dbReference type="InterPro" id="IPR015943">
    <property type="entry name" value="WD40/YVTN_repeat-like_dom_sf"/>
</dbReference>
<dbReference type="SUPFAM" id="SSF50978">
    <property type="entry name" value="WD40 repeat-like"/>
    <property type="match status" value="1"/>
</dbReference>
<feature type="repeat" description="WD" evidence="3">
    <location>
        <begin position="129"/>
        <end position="154"/>
    </location>
</feature>
<evidence type="ECO:0000256" key="1">
    <source>
        <dbReference type="ARBA" id="ARBA00022574"/>
    </source>
</evidence>
<dbReference type="InterPro" id="IPR051959">
    <property type="entry name" value="PAK1-Kinase_Regulator"/>
</dbReference>
<dbReference type="Gene3D" id="2.130.10.10">
    <property type="entry name" value="YVTN repeat-like/Quinoprotein amine dehydrogenase"/>
    <property type="match status" value="2"/>
</dbReference>
<dbReference type="EMBL" id="BJWK01000019">
    <property type="protein sequence ID" value="GEM12216.1"/>
    <property type="molecule type" value="Genomic_DNA"/>
</dbReference>
<dbReference type="PROSITE" id="PS50082">
    <property type="entry name" value="WD_REPEATS_2"/>
    <property type="match status" value="2"/>
</dbReference>
<sequence length="504" mass="54547">MAKRKAPQAPSQAAVPAANPPAKKKARFSNPLPSAPPAHKAKAKTAAAPVQTPDATPDAPKRFVVSAGSYERLLYGLECEIEPSTTSSSGYSLSVHPVFSFPAHLSSLKTVAASHLITPGTGSERKVGGKYLVSAGTDEVIKVWDLQRRKEVGILEGDTKGTITCMRFVPQRNMLVVASSDSTIVLYRVRDFVLLRSLKGHKGRVNAIDAHPDGRVALSVGQDRMLRMWDLVAGKSVATMKLGTEGDTVRWNTDGTKFVVICNNQLTVYGLDMSIHHQLSAKSRFHDAQFCYFPLDKTDSAQREYLFVACEDGKVRVFDVANPTPVHVDETTDLSDLDLPKIEPVALLTGHANRVKMMDLLEVALPTSDSASSPSSTIVLTTISSDGKINLYDLARLPTPSSTPSDGKGKGNKATVPAPIEAKEIEPVASYDTDKTRLTCVCAIGLVERKKGADGKDVEESTDEEEAGDEEDGEETEEEELSADEEDVEAEFEGFEDEEEGEEE</sequence>
<reference evidence="5 6" key="1">
    <citation type="submission" date="2019-07" db="EMBL/GenBank/DDBJ databases">
        <title>Rhodotorula toruloides NBRC10032 genome sequencing.</title>
        <authorList>
            <person name="Shida Y."/>
            <person name="Takaku H."/>
            <person name="Ogasawara W."/>
            <person name="Mori K."/>
        </authorList>
    </citation>
    <scope>NUCLEOTIDE SEQUENCE [LARGE SCALE GENOMIC DNA]</scope>
    <source>
        <strain evidence="5 6">NBRC10032</strain>
    </source>
</reference>
<dbReference type="PANTHER" id="PTHR44675">
    <property type="entry name" value="PAK1 INTERACTING PROTEIN 1"/>
    <property type="match status" value="1"/>
</dbReference>
<dbReference type="Proteomes" id="UP000321518">
    <property type="component" value="Unassembled WGS sequence"/>
</dbReference>
<feature type="region of interest" description="Disordered" evidence="4">
    <location>
        <begin position="450"/>
        <end position="504"/>
    </location>
</feature>
<feature type="compositionally biased region" description="Low complexity" evidence="4">
    <location>
        <begin position="7"/>
        <end position="21"/>
    </location>
</feature>
<gene>
    <name evidence="5" type="ORF">Rt10032_c19g6233</name>
</gene>
<evidence type="ECO:0000313" key="6">
    <source>
        <dbReference type="Proteomes" id="UP000321518"/>
    </source>
</evidence>
<dbReference type="AlphaFoldDB" id="A0A511KQR9"/>
<dbReference type="OrthoDB" id="308449at2759"/>
<feature type="region of interest" description="Disordered" evidence="4">
    <location>
        <begin position="395"/>
        <end position="421"/>
    </location>
</feature>
<evidence type="ECO:0000256" key="4">
    <source>
        <dbReference type="SAM" id="MobiDB-lite"/>
    </source>
</evidence>
<dbReference type="InterPro" id="IPR001680">
    <property type="entry name" value="WD40_rpt"/>
</dbReference>
<accession>A0A511KQR9</accession>
<evidence type="ECO:0000256" key="3">
    <source>
        <dbReference type="PROSITE-ProRule" id="PRU00221"/>
    </source>
</evidence>